<feature type="non-terminal residue" evidence="1">
    <location>
        <position position="1"/>
    </location>
</feature>
<reference evidence="1" key="1">
    <citation type="journal article" date="2021" name="IMA Fungus">
        <title>Genomic characterization of three marine fungi, including Emericellopsis atlantica sp. nov. with signatures of a generalist lifestyle and marine biomass degradation.</title>
        <authorList>
            <person name="Hagestad O.C."/>
            <person name="Hou L."/>
            <person name="Andersen J.H."/>
            <person name="Hansen E.H."/>
            <person name="Altermark B."/>
            <person name="Li C."/>
            <person name="Kuhnert E."/>
            <person name="Cox R.J."/>
            <person name="Crous P.W."/>
            <person name="Spatafora J.W."/>
            <person name="Lail K."/>
            <person name="Amirebrahimi M."/>
            <person name="Lipzen A."/>
            <person name="Pangilinan J."/>
            <person name="Andreopoulos W."/>
            <person name="Hayes R.D."/>
            <person name="Ng V."/>
            <person name="Grigoriev I.V."/>
            <person name="Jackson S.A."/>
            <person name="Sutton T.D.S."/>
            <person name="Dobson A.D.W."/>
            <person name="Rama T."/>
        </authorList>
    </citation>
    <scope>NUCLEOTIDE SEQUENCE</scope>
    <source>
        <strain evidence="1">TRa3180A</strain>
    </source>
</reference>
<dbReference type="PANTHER" id="PTHR33112">
    <property type="entry name" value="DOMAIN PROTEIN, PUTATIVE-RELATED"/>
    <property type="match status" value="1"/>
</dbReference>
<name>A0A9P7YYY8_9HELO</name>
<dbReference type="OrthoDB" id="3504905at2759"/>
<dbReference type="PANTHER" id="PTHR33112:SF13">
    <property type="entry name" value="HETEROKARYON INCOMPATIBILITY DOMAIN-CONTAINING PROTEIN"/>
    <property type="match status" value="1"/>
</dbReference>
<keyword evidence="2" id="KW-1185">Reference proteome</keyword>
<sequence length="97" mass="11060">QWSAIAREYSSSQLTFAKDRLTVFAGIASKLRTTFQNDDYLVGMWSGILVLHLCWNTQAPNRMSRPGTYIAPIWSWVSCNSAIGFNTRWLTEPQTDL</sequence>
<organism evidence="1 2">
    <name type="scientific">Calycina marina</name>
    <dbReference type="NCBI Taxonomy" id="1763456"/>
    <lineage>
        <taxon>Eukaryota</taxon>
        <taxon>Fungi</taxon>
        <taxon>Dikarya</taxon>
        <taxon>Ascomycota</taxon>
        <taxon>Pezizomycotina</taxon>
        <taxon>Leotiomycetes</taxon>
        <taxon>Helotiales</taxon>
        <taxon>Pezizellaceae</taxon>
        <taxon>Calycina</taxon>
    </lineage>
</organism>
<dbReference type="Proteomes" id="UP000887226">
    <property type="component" value="Unassembled WGS sequence"/>
</dbReference>
<gene>
    <name evidence="1" type="ORF">BJ878DRAFT_425668</name>
</gene>
<comment type="caution">
    <text evidence="1">The sequence shown here is derived from an EMBL/GenBank/DDBJ whole genome shotgun (WGS) entry which is preliminary data.</text>
</comment>
<evidence type="ECO:0000313" key="2">
    <source>
        <dbReference type="Proteomes" id="UP000887226"/>
    </source>
</evidence>
<evidence type="ECO:0000313" key="1">
    <source>
        <dbReference type="EMBL" id="KAG9242539.1"/>
    </source>
</evidence>
<dbReference type="EMBL" id="MU254062">
    <property type="protein sequence ID" value="KAG9242539.1"/>
    <property type="molecule type" value="Genomic_DNA"/>
</dbReference>
<proteinExistence type="predicted"/>
<dbReference type="AlphaFoldDB" id="A0A9P7YYY8"/>
<protein>
    <submittedName>
        <fullName evidence="1">Uncharacterized protein</fullName>
    </submittedName>
</protein>
<accession>A0A9P7YYY8</accession>